<sequence>MTRDAAPEYPPGPCGFDAELRWHTEALRRAWDIRPNDAVLDIGCGSGQTSRLAAGVAGSVLGVDISPSAIERARALAAGLDNVTFELADAQGHDFPRQWFDLAISRFGTMFFADPRAAFANIAGALRPAGRLAMLVWQSRERNEWDVAIRRSLGVDGPDAAYDGPDAFSFGDPSAVEEILTSAGFADIAFADVHEPVYYGHDVTTALEWVHGFTYTSEVLKRLEPDDAARADERLRETLAAHRTDRGVLFDSRAWIVTAHLARPSIAR</sequence>
<reference evidence="4 5" key="1">
    <citation type="submission" date="2020-08" db="EMBL/GenBank/DDBJ databases">
        <title>Sequencing the genomes of 1000 actinobacteria strains.</title>
        <authorList>
            <person name="Klenk H.-P."/>
        </authorList>
    </citation>
    <scope>NUCLEOTIDE SEQUENCE [LARGE SCALE GENOMIC DNA]</scope>
    <source>
        <strain evidence="4 5">DSM 43582</strain>
    </source>
</reference>
<dbReference type="AlphaFoldDB" id="A0A7W9P9V2"/>
<keyword evidence="2 4" id="KW-0808">Transferase</keyword>
<name>A0A7W9P9V2_9NOCA</name>
<keyword evidence="1 4" id="KW-0489">Methyltransferase</keyword>
<gene>
    <name evidence="4" type="ORF">BJY24_000641</name>
</gene>
<dbReference type="Gene3D" id="3.40.50.150">
    <property type="entry name" value="Vaccinia Virus protein VP39"/>
    <property type="match status" value="1"/>
</dbReference>
<proteinExistence type="predicted"/>
<dbReference type="RefSeq" id="WP_051162204.1">
    <property type="nucleotide sequence ID" value="NZ_JACHIT010000001.1"/>
</dbReference>
<dbReference type="CDD" id="cd02440">
    <property type="entry name" value="AdoMet_MTases"/>
    <property type="match status" value="1"/>
</dbReference>
<evidence type="ECO:0000313" key="4">
    <source>
        <dbReference type="EMBL" id="MBB5911774.1"/>
    </source>
</evidence>
<dbReference type="PANTHER" id="PTHR43861:SF1">
    <property type="entry name" value="TRANS-ACONITATE 2-METHYLTRANSFERASE"/>
    <property type="match status" value="1"/>
</dbReference>
<dbReference type="GO" id="GO:0008168">
    <property type="term" value="F:methyltransferase activity"/>
    <property type="evidence" value="ECO:0007669"/>
    <property type="project" value="UniProtKB-KW"/>
</dbReference>
<protein>
    <submittedName>
        <fullName evidence="4">SAM-dependent methyltransferase</fullName>
    </submittedName>
</protein>
<accession>A0A7W9P9V2</accession>
<dbReference type="InterPro" id="IPR041698">
    <property type="entry name" value="Methyltransf_25"/>
</dbReference>
<organism evidence="4 5">
    <name type="scientific">Nocardia transvalensis</name>
    <dbReference type="NCBI Taxonomy" id="37333"/>
    <lineage>
        <taxon>Bacteria</taxon>
        <taxon>Bacillati</taxon>
        <taxon>Actinomycetota</taxon>
        <taxon>Actinomycetes</taxon>
        <taxon>Mycobacteriales</taxon>
        <taxon>Nocardiaceae</taxon>
        <taxon>Nocardia</taxon>
    </lineage>
</organism>
<feature type="domain" description="Methyltransferase" evidence="3">
    <location>
        <begin position="39"/>
        <end position="130"/>
    </location>
</feature>
<dbReference type="EMBL" id="JACHIT010000001">
    <property type="protein sequence ID" value="MBB5911774.1"/>
    <property type="molecule type" value="Genomic_DNA"/>
</dbReference>
<dbReference type="GO" id="GO:0032259">
    <property type="term" value="P:methylation"/>
    <property type="evidence" value="ECO:0007669"/>
    <property type="project" value="UniProtKB-KW"/>
</dbReference>
<dbReference type="SUPFAM" id="SSF53335">
    <property type="entry name" value="S-adenosyl-L-methionine-dependent methyltransferases"/>
    <property type="match status" value="1"/>
</dbReference>
<dbReference type="Pfam" id="PF13649">
    <property type="entry name" value="Methyltransf_25"/>
    <property type="match status" value="1"/>
</dbReference>
<evidence type="ECO:0000256" key="1">
    <source>
        <dbReference type="ARBA" id="ARBA00022603"/>
    </source>
</evidence>
<evidence type="ECO:0000256" key="2">
    <source>
        <dbReference type="ARBA" id="ARBA00022679"/>
    </source>
</evidence>
<comment type="caution">
    <text evidence="4">The sequence shown here is derived from an EMBL/GenBank/DDBJ whole genome shotgun (WGS) entry which is preliminary data.</text>
</comment>
<evidence type="ECO:0000313" key="5">
    <source>
        <dbReference type="Proteomes" id="UP000540412"/>
    </source>
</evidence>
<dbReference type="InterPro" id="IPR029063">
    <property type="entry name" value="SAM-dependent_MTases_sf"/>
</dbReference>
<evidence type="ECO:0000259" key="3">
    <source>
        <dbReference type="Pfam" id="PF13649"/>
    </source>
</evidence>
<keyword evidence="5" id="KW-1185">Reference proteome</keyword>
<dbReference type="PANTHER" id="PTHR43861">
    <property type="entry name" value="TRANS-ACONITATE 2-METHYLTRANSFERASE-RELATED"/>
    <property type="match status" value="1"/>
</dbReference>
<dbReference type="Proteomes" id="UP000540412">
    <property type="component" value="Unassembled WGS sequence"/>
</dbReference>